<evidence type="ECO:0000256" key="1">
    <source>
        <dbReference type="SAM" id="SignalP"/>
    </source>
</evidence>
<dbReference type="EMBL" id="FSRJ01000001">
    <property type="protein sequence ID" value="SIN72864.1"/>
    <property type="molecule type" value="Genomic_DNA"/>
</dbReference>
<organism evidence="2 3">
    <name type="scientific">Agromyces cerinus subsp. cerinus</name>
    <dbReference type="NCBI Taxonomy" id="232089"/>
    <lineage>
        <taxon>Bacteria</taxon>
        <taxon>Bacillati</taxon>
        <taxon>Actinomycetota</taxon>
        <taxon>Actinomycetes</taxon>
        <taxon>Micrococcales</taxon>
        <taxon>Microbacteriaceae</taxon>
        <taxon>Agromyces</taxon>
    </lineage>
</organism>
<evidence type="ECO:0008006" key="4">
    <source>
        <dbReference type="Google" id="ProtNLM"/>
    </source>
</evidence>
<dbReference type="PROSITE" id="PS51257">
    <property type="entry name" value="PROKAR_LIPOPROTEIN"/>
    <property type="match status" value="1"/>
</dbReference>
<dbReference type="Proteomes" id="UP000184699">
    <property type="component" value="Unassembled WGS sequence"/>
</dbReference>
<accession>A0A1N6DQB4</accession>
<protein>
    <recommendedName>
        <fullName evidence="4">Lipoprotein</fullName>
    </recommendedName>
</protein>
<dbReference type="RefSeq" id="WP_074258822.1">
    <property type="nucleotide sequence ID" value="NZ_FSRJ01000001.1"/>
</dbReference>
<name>A0A1N6DQB4_9MICO</name>
<keyword evidence="3" id="KW-1185">Reference proteome</keyword>
<sequence>MKKALAGAAIAATLLLAGCAGGGDGATAHKGCIDDAVAQLPTGAEEVNTSKLETSNMSDAMKELIDNPLPDDPEADVLWATTGDLWYREDGKDRSAGVLCMVTFKDGQPTEPIEATLTYG</sequence>
<dbReference type="STRING" id="232089.SAMN05443544_0581"/>
<gene>
    <name evidence="2" type="ORF">SAMN05443544_0581</name>
</gene>
<evidence type="ECO:0000313" key="3">
    <source>
        <dbReference type="Proteomes" id="UP000184699"/>
    </source>
</evidence>
<evidence type="ECO:0000313" key="2">
    <source>
        <dbReference type="EMBL" id="SIN72864.1"/>
    </source>
</evidence>
<keyword evidence="1" id="KW-0732">Signal</keyword>
<reference evidence="3" key="1">
    <citation type="submission" date="2016-11" db="EMBL/GenBank/DDBJ databases">
        <authorList>
            <person name="Varghese N."/>
            <person name="Submissions S."/>
        </authorList>
    </citation>
    <scope>NUCLEOTIDE SEQUENCE [LARGE SCALE GENOMIC DNA]</scope>
    <source>
        <strain evidence="3">DSM 8595</strain>
    </source>
</reference>
<proteinExistence type="predicted"/>
<dbReference type="OrthoDB" id="9969639at2"/>
<feature type="signal peptide" evidence="1">
    <location>
        <begin position="1"/>
        <end position="22"/>
    </location>
</feature>
<dbReference type="AlphaFoldDB" id="A0A1N6DQB4"/>
<feature type="chain" id="PRO_5038879483" description="Lipoprotein" evidence="1">
    <location>
        <begin position="23"/>
        <end position="120"/>
    </location>
</feature>